<name>A0A949WWP2_9CLOT</name>
<protein>
    <submittedName>
        <fullName evidence="1">Uncharacterized protein</fullName>
    </submittedName>
</protein>
<reference evidence="1" key="1">
    <citation type="submission" date="2020-12" db="EMBL/GenBank/DDBJ databases">
        <title>Clostridium thailandense sp. nov., a novel acetogenic bacterium isolated from peat land soil in Thailand.</title>
        <authorList>
            <person name="Chaikitkaew S."/>
            <person name="Birkeland N.K."/>
        </authorList>
    </citation>
    <scope>NUCLEOTIDE SEQUENCE</scope>
    <source>
        <strain evidence="1">PL3</strain>
    </source>
</reference>
<evidence type="ECO:0000313" key="2">
    <source>
        <dbReference type="Proteomes" id="UP000694308"/>
    </source>
</evidence>
<gene>
    <name evidence="1" type="ORF">I6U48_19285</name>
</gene>
<dbReference type="AlphaFoldDB" id="A0A949WWP2"/>
<keyword evidence="2" id="KW-1185">Reference proteome</keyword>
<proteinExistence type="predicted"/>
<dbReference type="Proteomes" id="UP000694308">
    <property type="component" value="Unassembled WGS sequence"/>
</dbReference>
<evidence type="ECO:0000313" key="1">
    <source>
        <dbReference type="EMBL" id="MBV7275047.1"/>
    </source>
</evidence>
<accession>A0A949WWP2</accession>
<organism evidence="1 2">
    <name type="scientific">Clostridium thailandense</name>
    <dbReference type="NCBI Taxonomy" id="2794346"/>
    <lineage>
        <taxon>Bacteria</taxon>
        <taxon>Bacillati</taxon>
        <taxon>Bacillota</taxon>
        <taxon>Clostridia</taxon>
        <taxon>Eubacteriales</taxon>
        <taxon>Clostridiaceae</taxon>
        <taxon>Clostridium</taxon>
    </lineage>
</organism>
<comment type="caution">
    <text evidence="1">The sequence shown here is derived from an EMBL/GenBank/DDBJ whole genome shotgun (WGS) entry which is preliminary data.</text>
</comment>
<dbReference type="RefSeq" id="WP_218322103.1">
    <property type="nucleotide sequence ID" value="NZ_JAEEGC010000106.1"/>
</dbReference>
<sequence length="117" mass="14067">MEVLIRNNNLKMEKSLVKVDKLQKTREYLLTELDDNIYKNVSVIDENSVKEYFVSMSKLDEKYEDSYIEYIKNNNCFLIQYYINHKFYKGELYEYKIANGLIYYGCIDYSFEKGGIN</sequence>
<dbReference type="EMBL" id="JAEEGC010000106">
    <property type="protein sequence ID" value="MBV7275047.1"/>
    <property type="molecule type" value="Genomic_DNA"/>
</dbReference>